<feature type="region of interest" description="Disordered" evidence="6">
    <location>
        <begin position="1"/>
        <end position="20"/>
    </location>
</feature>
<dbReference type="InterPro" id="IPR001851">
    <property type="entry name" value="ABC_transp_permease"/>
</dbReference>
<dbReference type="PANTHER" id="PTHR30482:SF17">
    <property type="entry name" value="ABC TRANSPORTER ATP-BINDING PROTEIN"/>
    <property type="match status" value="1"/>
</dbReference>
<feature type="transmembrane region" description="Helical" evidence="7">
    <location>
        <begin position="60"/>
        <end position="83"/>
    </location>
</feature>
<sequence length="350" mass="36774">MDSRSPDSLSPGPDAAAATPAPATVDLAPLRRAARPRWPELAVWLLPVAAWFLLPEDLALLTQIAIMAIFALSLDLVLGYAGIVTLGHAAFFGVGAYAAGLLAAKLGIGDPLLGLLFAAAVAALAGLVTAPTVLRGTGLTRLMVTIGIGMMLFEAANKATDLTGGVDGLQGIEMTPILGLWSFDLWGKTAYVYAVVVLLVLFLIARRIVHSPFGLSLRALHMNPARMPALGVSVDARLAAAWVLGATYAGIAGALLTQTTQFVSIDVLGFERSAEILLILVLGGAGRLYGALIGTIVFVTLHHVLAGIDPEYWQMWIGLVLIGIVLFARNGIMGAIDPFERLLARKKTEP</sequence>
<keyword evidence="2" id="KW-1003">Cell membrane</keyword>
<keyword evidence="5 7" id="KW-0472">Membrane</keyword>
<organism evidence="8 9">
    <name type="scientific">Rhodoplanes roseus</name>
    <dbReference type="NCBI Taxonomy" id="29409"/>
    <lineage>
        <taxon>Bacteria</taxon>
        <taxon>Pseudomonadati</taxon>
        <taxon>Pseudomonadota</taxon>
        <taxon>Alphaproteobacteria</taxon>
        <taxon>Hyphomicrobiales</taxon>
        <taxon>Nitrobacteraceae</taxon>
        <taxon>Rhodoplanes</taxon>
    </lineage>
</organism>
<keyword evidence="4 7" id="KW-1133">Transmembrane helix</keyword>
<dbReference type="EMBL" id="NPEX01000007">
    <property type="protein sequence ID" value="RAI45788.1"/>
    <property type="molecule type" value="Genomic_DNA"/>
</dbReference>
<reference evidence="8 9" key="1">
    <citation type="submission" date="2017-07" db="EMBL/GenBank/DDBJ databases">
        <title>Draft Genome Sequences of Select Purple Nonsulfur Bacteria.</title>
        <authorList>
            <person name="Lasarre B."/>
            <person name="Mckinlay J.B."/>
        </authorList>
    </citation>
    <scope>NUCLEOTIDE SEQUENCE [LARGE SCALE GENOMIC DNA]</scope>
    <source>
        <strain evidence="8 9">DSM 5909</strain>
    </source>
</reference>
<feature type="transmembrane region" description="Helical" evidence="7">
    <location>
        <begin position="190"/>
        <end position="209"/>
    </location>
</feature>
<dbReference type="GO" id="GO:0005886">
    <property type="term" value="C:plasma membrane"/>
    <property type="evidence" value="ECO:0007669"/>
    <property type="project" value="UniProtKB-SubCell"/>
</dbReference>
<dbReference type="PANTHER" id="PTHR30482">
    <property type="entry name" value="HIGH-AFFINITY BRANCHED-CHAIN AMINO ACID TRANSPORT SYSTEM PERMEASE"/>
    <property type="match status" value="1"/>
</dbReference>
<evidence type="ECO:0000256" key="7">
    <source>
        <dbReference type="SAM" id="Phobius"/>
    </source>
</evidence>
<protein>
    <submittedName>
        <fullName evidence="8">Branched-chain amino acid ABC transporter permease</fullName>
    </submittedName>
</protein>
<dbReference type="CDD" id="cd06581">
    <property type="entry name" value="TM_PBP1_LivM_like"/>
    <property type="match status" value="1"/>
</dbReference>
<evidence type="ECO:0000256" key="1">
    <source>
        <dbReference type="ARBA" id="ARBA00004651"/>
    </source>
</evidence>
<keyword evidence="3 7" id="KW-0812">Transmembrane</keyword>
<feature type="transmembrane region" description="Helical" evidence="7">
    <location>
        <begin position="276"/>
        <end position="301"/>
    </location>
</feature>
<accession>A0A327LD99</accession>
<evidence type="ECO:0000256" key="2">
    <source>
        <dbReference type="ARBA" id="ARBA00022475"/>
    </source>
</evidence>
<dbReference type="GO" id="GO:0015658">
    <property type="term" value="F:branched-chain amino acid transmembrane transporter activity"/>
    <property type="evidence" value="ECO:0007669"/>
    <property type="project" value="InterPro"/>
</dbReference>
<comment type="caution">
    <text evidence="8">The sequence shown here is derived from an EMBL/GenBank/DDBJ whole genome shotgun (WGS) entry which is preliminary data.</text>
</comment>
<feature type="transmembrane region" description="Helical" evidence="7">
    <location>
        <begin position="229"/>
        <end position="256"/>
    </location>
</feature>
<feature type="transmembrane region" description="Helical" evidence="7">
    <location>
        <begin position="114"/>
        <end position="134"/>
    </location>
</feature>
<gene>
    <name evidence="8" type="ORF">CH341_01945</name>
</gene>
<comment type="subcellular location">
    <subcellularLocation>
        <location evidence="1">Cell membrane</location>
        <topology evidence="1">Multi-pass membrane protein</topology>
    </subcellularLocation>
</comment>
<dbReference type="InterPro" id="IPR043428">
    <property type="entry name" value="LivM-like"/>
</dbReference>
<keyword evidence="9" id="KW-1185">Reference proteome</keyword>
<evidence type="ECO:0000256" key="4">
    <source>
        <dbReference type="ARBA" id="ARBA00022989"/>
    </source>
</evidence>
<evidence type="ECO:0000256" key="5">
    <source>
        <dbReference type="ARBA" id="ARBA00023136"/>
    </source>
</evidence>
<dbReference type="Pfam" id="PF02653">
    <property type="entry name" value="BPD_transp_2"/>
    <property type="match status" value="1"/>
</dbReference>
<dbReference type="AlphaFoldDB" id="A0A327LD99"/>
<proteinExistence type="predicted"/>
<feature type="transmembrane region" description="Helical" evidence="7">
    <location>
        <begin position="90"/>
        <end position="108"/>
    </location>
</feature>
<evidence type="ECO:0000313" key="9">
    <source>
        <dbReference type="Proteomes" id="UP000249130"/>
    </source>
</evidence>
<dbReference type="RefSeq" id="WP_111417352.1">
    <property type="nucleotide sequence ID" value="NZ_NPEX01000007.1"/>
</dbReference>
<name>A0A327LD99_9BRAD</name>
<evidence type="ECO:0000256" key="6">
    <source>
        <dbReference type="SAM" id="MobiDB-lite"/>
    </source>
</evidence>
<feature type="transmembrane region" description="Helical" evidence="7">
    <location>
        <begin position="313"/>
        <end position="336"/>
    </location>
</feature>
<evidence type="ECO:0000313" key="8">
    <source>
        <dbReference type="EMBL" id="RAI45788.1"/>
    </source>
</evidence>
<evidence type="ECO:0000256" key="3">
    <source>
        <dbReference type="ARBA" id="ARBA00022692"/>
    </source>
</evidence>
<dbReference type="OrthoDB" id="7917346at2"/>
<dbReference type="Proteomes" id="UP000249130">
    <property type="component" value="Unassembled WGS sequence"/>
</dbReference>